<proteinExistence type="predicted"/>
<protein>
    <submittedName>
        <fullName evidence="4">GNAT family N-acetyltransferase</fullName>
        <ecNumber evidence="4">2.3.-.-</ecNumber>
    </submittedName>
</protein>
<dbReference type="CDD" id="cd04301">
    <property type="entry name" value="NAT_SF"/>
    <property type="match status" value="1"/>
</dbReference>
<dbReference type="PROSITE" id="PS51186">
    <property type="entry name" value="GNAT"/>
    <property type="match status" value="1"/>
</dbReference>
<comment type="caution">
    <text evidence="4">The sequence shown here is derived from an EMBL/GenBank/DDBJ whole genome shotgun (WGS) entry which is preliminary data.</text>
</comment>
<reference evidence="5" key="1">
    <citation type="journal article" date="2019" name="Int. J. Syst. Evol. Microbiol.">
        <title>The Global Catalogue of Microorganisms (GCM) 10K type strain sequencing project: providing services to taxonomists for standard genome sequencing and annotation.</title>
        <authorList>
            <consortium name="The Broad Institute Genomics Platform"/>
            <consortium name="The Broad Institute Genome Sequencing Center for Infectious Disease"/>
            <person name="Wu L."/>
            <person name="Ma J."/>
        </authorList>
    </citation>
    <scope>NUCLEOTIDE SEQUENCE [LARGE SCALE GENOMIC DNA]</scope>
    <source>
        <strain evidence="5">KCTC 42282</strain>
    </source>
</reference>
<evidence type="ECO:0000313" key="4">
    <source>
        <dbReference type="EMBL" id="MFC3638013.1"/>
    </source>
</evidence>
<evidence type="ECO:0000313" key="5">
    <source>
        <dbReference type="Proteomes" id="UP001595704"/>
    </source>
</evidence>
<dbReference type="SUPFAM" id="SSF55729">
    <property type="entry name" value="Acyl-CoA N-acyltransferases (Nat)"/>
    <property type="match status" value="1"/>
</dbReference>
<dbReference type="InterPro" id="IPR000182">
    <property type="entry name" value="GNAT_dom"/>
</dbReference>
<dbReference type="Gene3D" id="3.40.630.30">
    <property type="match status" value="1"/>
</dbReference>
<gene>
    <name evidence="4" type="ORF">ACFONL_11625</name>
</gene>
<accession>A0ABV7UHK4</accession>
<dbReference type="PANTHER" id="PTHR43877">
    <property type="entry name" value="AMINOALKYLPHOSPHONATE N-ACETYLTRANSFERASE-RELATED-RELATED"/>
    <property type="match status" value="1"/>
</dbReference>
<dbReference type="EC" id="2.3.-.-" evidence="4"/>
<feature type="domain" description="N-acetyltransferase" evidence="3">
    <location>
        <begin position="19"/>
        <end position="175"/>
    </location>
</feature>
<keyword evidence="2 4" id="KW-0012">Acyltransferase</keyword>
<dbReference type="GO" id="GO:0016746">
    <property type="term" value="F:acyltransferase activity"/>
    <property type="evidence" value="ECO:0007669"/>
    <property type="project" value="UniProtKB-KW"/>
</dbReference>
<name>A0ABV7UHK4_9HYPH</name>
<organism evidence="4 5">
    <name type="scientific">Camelimonas fluminis</name>
    <dbReference type="NCBI Taxonomy" id="1576911"/>
    <lineage>
        <taxon>Bacteria</taxon>
        <taxon>Pseudomonadati</taxon>
        <taxon>Pseudomonadota</taxon>
        <taxon>Alphaproteobacteria</taxon>
        <taxon>Hyphomicrobiales</taxon>
        <taxon>Chelatococcaceae</taxon>
        <taxon>Camelimonas</taxon>
    </lineage>
</organism>
<keyword evidence="5" id="KW-1185">Reference proteome</keyword>
<dbReference type="Proteomes" id="UP001595704">
    <property type="component" value="Unassembled WGS sequence"/>
</dbReference>
<evidence type="ECO:0000256" key="1">
    <source>
        <dbReference type="ARBA" id="ARBA00022679"/>
    </source>
</evidence>
<dbReference type="PANTHER" id="PTHR43877:SF1">
    <property type="entry name" value="ACETYLTRANSFERASE"/>
    <property type="match status" value="1"/>
</dbReference>
<sequence length="197" mass="21730">MNDTPRTYPRTVNCNGTTVELRLMRPDDADALRAFVATLPEHDLLFLNRDITHPKVIDAWGEAIAADRVKSLVAVENGVIVGCTAIVVHDLFWSRHVGELRVLTSPRLRGVGLGRLLIQECFIQALEMGLSKLCVQMTVDQQAAVASFEGLGFRAEGVFRNHVRDRSGVMHDLAILSHDVGEAQARMAAFGMMDHLS</sequence>
<keyword evidence="1 4" id="KW-0808">Transferase</keyword>
<dbReference type="InterPro" id="IPR016181">
    <property type="entry name" value="Acyl_CoA_acyltransferase"/>
</dbReference>
<dbReference type="RefSeq" id="WP_191321392.1">
    <property type="nucleotide sequence ID" value="NZ_BNCG01000074.1"/>
</dbReference>
<evidence type="ECO:0000259" key="3">
    <source>
        <dbReference type="PROSITE" id="PS51186"/>
    </source>
</evidence>
<dbReference type="EMBL" id="JBHRYC010000056">
    <property type="protein sequence ID" value="MFC3638013.1"/>
    <property type="molecule type" value="Genomic_DNA"/>
</dbReference>
<dbReference type="Pfam" id="PF00583">
    <property type="entry name" value="Acetyltransf_1"/>
    <property type="match status" value="1"/>
</dbReference>
<evidence type="ECO:0000256" key="2">
    <source>
        <dbReference type="ARBA" id="ARBA00023315"/>
    </source>
</evidence>
<dbReference type="InterPro" id="IPR050832">
    <property type="entry name" value="Bact_Acetyltransf"/>
</dbReference>